<sequence>MAHAPQLTLNAARAIALDAQGVATRASGTIRGLKSTLDRIGLLQIDSVNVYARSHHNVAATRAAGIAPADVDRHTHHDSRIRSLGPVTEAWAHEAALIRTDDLPLFAFRQQSFRKRFAQHFESNGDLHRELLAQIRDRGPLAITEIEHEDNVRMPGGWWHKNAVHGAVGALFRGGDLVVTGRKRFERVLDVRDRHDIGDPVDYDTAHDELLRRASVHLGIATLDDLRDYYRFGYLADAKRALGVLLECGDVTEVSVEGWDRPAYLARDQARSRRRDVDAILSPFDPLVWHRPRALRLWDFHYRISIYTPAPQREHGYYVMPVMIGGELVGRVDLKRDAKADALLVQHAHVEPSHAGRAAELAPRMLRLLRQNADWHGLSDVRLVGPGTWTDTLRAATAA</sequence>
<reference evidence="1 2" key="1">
    <citation type="submission" date="2017-02" db="EMBL/GenBank/DDBJ databases">
        <authorList>
            <person name="Peterson S.W."/>
        </authorList>
    </citation>
    <scope>NUCLEOTIDE SEQUENCE [LARGE SCALE GENOMIC DNA]</scope>
    <source>
        <strain evidence="1 2">LMG 22410</strain>
    </source>
</reference>
<dbReference type="Proteomes" id="UP000195787">
    <property type="component" value="Unassembled WGS sequence"/>
</dbReference>
<gene>
    <name evidence="1" type="ORF">CZ674_01010</name>
</gene>
<dbReference type="GeneID" id="303171782"/>
<proteinExistence type="predicted"/>
<dbReference type="PANTHER" id="PTHR30528:SF0">
    <property type="entry name" value="CYTOPLASMIC PROTEIN"/>
    <property type="match status" value="1"/>
</dbReference>
<evidence type="ECO:0008006" key="3">
    <source>
        <dbReference type="Google" id="ProtNLM"/>
    </source>
</evidence>
<accession>A0A1R4EUW5</accession>
<keyword evidence="2" id="KW-1185">Reference proteome</keyword>
<evidence type="ECO:0000313" key="2">
    <source>
        <dbReference type="Proteomes" id="UP000195787"/>
    </source>
</evidence>
<organism evidence="1 2">
    <name type="scientific">Agrococcus casei LMG 22410</name>
    <dbReference type="NCBI Taxonomy" id="1255656"/>
    <lineage>
        <taxon>Bacteria</taxon>
        <taxon>Bacillati</taxon>
        <taxon>Actinomycetota</taxon>
        <taxon>Actinomycetes</taxon>
        <taxon>Micrococcales</taxon>
        <taxon>Microbacteriaceae</taxon>
        <taxon>Agrococcus</taxon>
    </lineage>
</organism>
<dbReference type="AlphaFoldDB" id="A0A1R4EUW5"/>
<dbReference type="OrthoDB" id="9787207at2"/>
<protein>
    <recommendedName>
        <fullName evidence="3">Winged helix-turn-helix domain-containing protein</fullName>
    </recommendedName>
</protein>
<dbReference type="Pfam" id="PF06224">
    <property type="entry name" value="AlkZ-like"/>
    <property type="match status" value="1"/>
</dbReference>
<dbReference type="EMBL" id="FUHU01000004">
    <property type="protein sequence ID" value="SJM47391.1"/>
    <property type="molecule type" value="Genomic_DNA"/>
</dbReference>
<dbReference type="InterPro" id="IPR009351">
    <property type="entry name" value="AlkZ-like"/>
</dbReference>
<name>A0A1R4EUW5_9MICO</name>
<dbReference type="PANTHER" id="PTHR30528">
    <property type="entry name" value="CYTOPLASMIC PROTEIN"/>
    <property type="match status" value="1"/>
</dbReference>
<dbReference type="RefSeq" id="WP_159456853.1">
    <property type="nucleotide sequence ID" value="NZ_FUHU01000004.1"/>
</dbReference>
<evidence type="ECO:0000313" key="1">
    <source>
        <dbReference type="EMBL" id="SJM47391.1"/>
    </source>
</evidence>